<gene>
    <name evidence="2" type="ORF">IAC39_04010</name>
</gene>
<keyword evidence="1" id="KW-1133">Transmembrane helix</keyword>
<proteinExistence type="predicted"/>
<comment type="caution">
    <text evidence="2">The sequence shown here is derived from an EMBL/GenBank/DDBJ whole genome shotgun (WGS) entry which is preliminary data.</text>
</comment>
<evidence type="ECO:0000313" key="2">
    <source>
        <dbReference type="EMBL" id="HIT58859.1"/>
    </source>
</evidence>
<keyword evidence="1" id="KW-0812">Transmembrane</keyword>
<dbReference type="Proteomes" id="UP000824136">
    <property type="component" value="Unassembled WGS sequence"/>
</dbReference>
<protein>
    <submittedName>
        <fullName evidence="2">Uncharacterized protein</fullName>
    </submittedName>
</protein>
<evidence type="ECO:0000313" key="3">
    <source>
        <dbReference type="Proteomes" id="UP000824136"/>
    </source>
</evidence>
<dbReference type="AlphaFoldDB" id="A0A9D1GT69"/>
<feature type="transmembrane region" description="Helical" evidence="1">
    <location>
        <begin position="91"/>
        <end position="109"/>
    </location>
</feature>
<sequence>MGGKAFIGYEYQEVAVKSAISPIYADGYENFGWKLEDSYLSLGKPDSVTMKFKRDRKIRNKPELTRLQHQFDAVASDIVSLEASKRVRASIAAYVVGIIGTAFMAGSVFSITSALLIPCIILAIPAFIGWLLPYFLYRSIERKKTASVTPLIDSKYDELYTICEKANGLLDQAVYGKR</sequence>
<keyword evidence="1" id="KW-0472">Membrane</keyword>
<evidence type="ECO:0000256" key="1">
    <source>
        <dbReference type="SAM" id="Phobius"/>
    </source>
</evidence>
<name>A0A9D1GT69_9FIRM</name>
<dbReference type="EMBL" id="DVLL01000015">
    <property type="protein sequence ID" value="HIT58859.1"/>
    <property type="molecule type" value="Genomic_DNA"/>
</dbReference>
<reference evidence="2" key="2">
    <citation type="journal article" date="2021" name="PeerJ">
        <title>Extensive microbial diversity within the chicken gut microbiome revealed by metagenomics and culture.</title>
        <authorList>
            <person name="Gilroy R."/>
            <person name="Ravi A."/>
            <person name="Getino M."/>
            <person name="Pursley I."/>
            <person name="Horton D.L."/>
            <person name="Alikhan N.F."/>
            <person name="Baker D."/>
            <person name="Gharbi K."/>
            <person name="Hall N."/>
            <person name="Watson M."/>
            <person name="Adriaenssens E.M."/>
            <person name="Foster-Nyarko E."/>
            <person name="Jarju S."/>
            <person name="Secka A."/>
            <person name="Antonio M."/>
            <person name="Oren A."/>
            <person name="Chaudhuri R.R."/>
            <person name="La Ragione R."/>
            <person name="Hildebrand F."/>
            <person name="Pallen M.J."/>
        </authorList>
    </citation>
    <scope>NUCLEOTIDE SEQUENCE</scope>
    <source>
        <strain evidence="2">CHK33-4379</strain>
    </source>
</reference>
<organism evidence="2 3">
    <name type="scientific">Candidatus Faeciplasma pullistercoris</name>
    <dbReference type="NCBI Taxonomy" id="2840800"/>
    <lineage>
        <taxon>Bacteria</taxon>
        <taxon>Bacillati</taxon>
        <taxon>Bacillota</taxon>
        <taxon>Clostridia</taxon>
        <taxon>Eubacteriales</taxon>
        <taxon>Oscillospiraceae</taxon>
        <taxon>Oscillospiraceae incertae sedis</taxon>
        <taxon>Candidatus Faeciplasma</taxon>
    </lineage>
</organism>
<reference evidence="2" key="1">
    <citation type="submission" date="2020-10" db="EMBL/GenBank/DDBJ databases">
        <authorList>
            <person name="Gilroy R."/>
        </authorList>
    </citation>
    <scope>NUCLEOTIDE SEQUENCE</scope>
    <source>
        <strain evidence="2">CHK33-4379</strain>
    </source>
</reference>
<accession>A0A9D1GT69</accession>
<feature type="transmembrane region" description="Helical" evidence="1">
    <location>
        <begin position="115"/>
        <end position="137"/>
    </location>
</feature>